<dbReference type="Proteomes" id="UP000321570">
    <property type="component" value="Unassembled WGS sequence"/>
</dbReference>
<protein>
    <submittedName>
        <fullName evidence="1">Uncharacterized protein</fullName>
    </submittedName>
</protein>
<keyword evidence="2" id="KW-1185">Reference proteome</keyword>
<dbReference type="EMBL" id="CABIJS010000020">
    <property type="protein sequence ID" value="VUZ39559.1"/>
    <property type="molecule type" value="Genomic_DNA"/>
</dbReference>
<accession>A0A564XXR5</accession>
<feature type="non-terminal residue" evidence="1">
    <location>
        <position position="1"/>
    </location>
</feature>
<name>A0A564XXR5_HYMDI</name>
<organism evidence="1 2">
    <name type="scientific">Hymenolepis diminuta</name>
    <name type="common">Rat tapeworm</name>
    <dbReference type="NCBI Taxonomy" id="6216"/>
    <lineage>
        <taxon>Eukaryota</taxon>
        <taxon>Metazoa</taxon>
        <taxon>Spiralia</taxon>
        <taxon>Lophotrochozoa</taxon>
        <taxon>Platyhelminthes</taxon>
        <taxon>Cestoda</taxon>
        <taxon>Eucestoda</taxon>
        <taxon>Cyclophyllidea</taxon>
        <taxon>Hymenolepididae</taxon>
        <taxon>Hymenolepis</taxon>
    </lineage>
</organism>
<dbReference type="AlphaFoldDB" id="A0A564XXR5"/>
<evidence type="ECO:0000313" key="2">
    <source>
        <dbReference type="Proteomes" id="UP000321570"/>
    </source>
</evidence>
<proteinExistence type="predicted"/>
<reference evidence="1 2" key="1">
    <citation type="submission" date="2019-07" db="EMBL/GenBank/DDBJ databases">
        <authorList>
            <person name="Jastrzebski P J."/>
            <person name="Paukszto L."/>
            <person name="Jastrzebski P J."/>
        </authorList>
    </citation>
    <scope>NUCLEOTIDE SEQUENCE [LARGE SCALE GENOMIC DNA]</scope>
    <source>
        <strain evidence="1 2">WMS-il1</strain>
    </source>
</reference>
<evidence type="ECO:0000313" key="1">
    <source>
        <dbReference type="EMBL" id="VUZ39559.1"/>
    </source>
</evidence>
<sequence>IKGIGRAIGRLFKSVARIIDDIKLTIRGECKFNSSFFGSFSAEWDINIFPVCEF</sequence>
<gene>
    <name evidence="1" type="ORF">WMSIL1_LOCUS833</name>
</gene>